<protein>
    <submittedName>
        <fullName evidence="2">Uncharacterized protein</fullName>
    </submittedName>
</protein>
<proteinExistence type="predicted"/>
<name>A0A8J3TWE1_9ACTN</name>
<feature type="compositionally biased region" description="Basic and acidic residues" evidence="1">
    <location>
        <begin position="51"/>
        <end position="61"/>
    </location>
</feature>
<dbReference type="AlphaFoldDB" id="A0A8J3TWE1"/>
<comment type="caution">
    <text evidence="2">The sequence shown here is derived from an EMBL/GenBank/DDBJ whole genome shotgun (WGS) entry which is preliminary data.</text>
</comment>
<gene>
    <name evidence="2" type="ORF">Pmi06nite_69240</name>
</gene>
<dbReference type="EMBL" id="BOOO01000040">
    <property type="protein sequence ID" value="GII33482.1"/>
    <property type="molecule type" value="Genomic_DNA"/>
</dbReference>
<accession>A0A8J3TWE1</accession>
<sequence>MTYGTSRAAAIPTGRVHRESPGAGSSDKQPADHGFEVTAKASGPAVDAASDGDRARAVRDRPSQLWTRTVAQGPFGHVGDPRRATSFLQVSFVKRIRRQIKEVAIVEA</sequence>
<evidence type="ECO:0000313" key="2">
    <source>
        <dbReference type="EMBL" id="GII33482.1"/>
    </source>
</evidence>
<organism evidence="2 3">
    <name type="scientific">Planotetraspora mira</name>
    <dbReference type="NCBI Taxonomy" id="58121"/>
    <lineage>
        <taxon>Bacteria</taxon>
        <taxon>Bacillati</taxon>
        <taxon>Actinomycetota</taxon>
        <taxon>Actinomycetes</taxon>
        <taxon>Streptosporangiales</taxon>
        <taxon>Streptosporangiaceae</taxon>
        <taxon>Planotetraspora</taxon>
    </lineage>
</organism>
<evidence type="ECO:0000256" key="1">
    <source>
        <dbReference type="SAM" id="MobiDB-lite"/>
    </source>
</evidence>
<feature type="region of interest" description="Disordered" evidence="1">
    <location>
        <begin position="1"/>
        <end position="61"/>
    </location>
</feature>
<keyword evidence="3" id="KW-1185">Reference proteome</keyword>
<reference evidence="2 3" key="1">
    <citation type="submission" date="2021-01" db="EMBL/GenBank/DDBJ databases">
        <title>Whole genome shotgun sequence of Planotetraspora mira NBRC 15435.</title>
        <authorList>
            <person name="Komaki H."/>
            <person name="Tamura T."/>
        </authorList>
    </citation>
    <scope>NUCLEOTIDE SEQUENCE [LARGE SCALE GENOMIC DNA]</scope>
    <source>
        <strain evidence="2 3">NBRC 15435</strain>
    </source>
</reference>
<evidence type="ECO:0000313" key="3">
    <source>
        <dbReference type="Proteomes" id="UP000650628"/>
    </source>
</evidence>
<dbReference type="Proteomes" id="UP000650628">
    <property type="component" value="Unassembled WGS sequence"/>
</dbReference>